<dbReference type="PROSITE" id="PS50943">
    <property type="entry name" value="HTH_CROC1"/>
    <property type="match status" value="1"/>
</dbReference>
<comment type="similarity">
    <text evidence="1">Belongs to the short-chain fatty acyl-CoA assimilation regulator (ScfR) family.</text>
</comment>
<name>A0ABU0C121_9BRAD</name>
<dbReference type="InterPro" id="IPR010359">
    <property type="entry name" value="IrrE_HExxH"/>
</dbReference>
<dbReference type="SUPFAM" id="SSF47413">
    <property type="entry name" value="lambda repressor-like DNA-binding domains"/>
    <property type="match status" value="1"/>
</dbReference>
<dbReference type="InterPro" id="IPR052345">
    <property type="entry name" value="Rad_response_metalloprotease"/>
</dbReference>
<dbReference type="Pfam" id="PF01381">
    <property type="entry name" value="HTH_3"/>
    <property type="match status" value="1"/>
</dbReference>
<feature type="domain" description="HTH cro/C1-type" evidence="2">
    <location>
        <begin position="1"/>
        <end position="46"/>
    </location>
</feature>
<proteinExistence type="inferred from homology"/>
<evidence type="ECO:0000259" key="2">
    <source>
        <dbReference type="PROSITE" id="PS50943"/>
    </source>
</evidence>
<dbReference type="InterPro" id="IPR001387">
    <property type="entry name" value="Cro/C1-type_HTH"/>
</dbReference>
<dbReference type="Pfam" id="PF06114">
    <property type="entry name" value="Peptidase_M78"/>
    <property type="match status" value="1"/>
</dbReference>
<accession>A0ABU0C121</accession>
<dbReference type="Proteomes" id="UP001230253">
    <property type="component" value="Unassembled WGS sequence"/>
</dbReference>
<dbReference type="InterPro" id="IPR010982">
    <property type="entry name" value="Lambda_DNA-bd_dom_sf"/>
</dbReference>
<gene>
    <name evidence="3" type="ORF">J2R99_000075</name>
</gene>
<evidence type="ECO:0000313" key="4">
    <source>
        <dbReference type="Proteomes" id="UP001230253"/>
    </source>
</evidence>
<dbReference type="Gene3D" id="1.10.10.2910">
    <property type="match status" value="1"/>
</dbReference>
<evidence type="ECO:0000313" key="3">
    <source>
        <dbReference type="EMBL" id="MDQ0324226.1"/>
    </source>
</evidence>
<keyword evidence="4" id="KW-1185">Reference proteome</keyword>
<sequence length="365" mass="41061">MTQTELASIAGVSRQSISFYESGERVPEPATMNAIADALEQPMAFFVKEEPPTFGMHSTNFFRKVGADTKRRNMACEVMARWLSQTAYAFDSIANYPAVDLPAFEPSNRGSPGYDEDEIEEIAEQVRQLFGLGLGPISNVVRLLESKGVLVCRVEMPGEKVEAFSFWSGARPFIFLASDKDSGARARFDAAHELGHLVLHRWVDAVEIEDKDRLKEIEREADYFAGAFLLPRKSFPNEVFTPRLTAFVDLKTRWKVSIAAMIYRCKSLGVFDEQQVTNLYKQISAKKWRRQEPLDGPSGLPIEQPILLRRVVELVIESGRMEKDEIRAALSFNPPMIEQLTGLPSGFLMPESAEIDFVPSLKSIE</sequence>
<evidence type="ECO:0000256" key="1">
    <source>
        <dbReference type="ARBA" id="ARBA00007227"/>
    </source>
</evidence>
<comment type="caution">
    <text evidence="3">The sequence shown here is derived from an EMBL/GenBank/DDBJ whole genome shotgun (WGS) entry which is preliminary data.</text>
</comment>
<dbReference type="PANTHER" id="PTHR43236">
    <property type="entry name" value="ANTITOXIN HIGA1"/>
    <property type="match status" value="1"/>
</dbReference>
<reference evidence="3 4" key="1">
    <citation type="submission" date="2023-07" db="EMBL/GenBank/DDBJ databases">
        <title>Genomic Encyclopedia of Type Strains, Phase IV (KMG-IV): sequencing the most valuable type-strain genomes for metagenomic binning, comparative biology and taxonomic classification.</title>
        <authorList>
            <person name="Goeker M."/>
        </authorList>
    </citation>
    <scope>NUCLEOTIDE SEQUENCE [LARGE SCALE GENOMIC DNA]</scope>
    <source>
        <strain evidence="3 4">DSM 11549</strain>
    </source>
</reference>
<dbReference type="EMBL" id="JAUSUK010000001">
    <property type="protein sequence ID" value="MDQ0324226.1"/>
    <property type="molecule type" value="Genomic_DNA"/>
</dbReference>
<dbReference type="PANTHER" id="PTHR43236:SF1">
    <property type="entry name" value="BLL7220 PROTEIN"/>
    <property type="match status" value="1"/>
</dbReference>
<organism evidence="3 4">
    <name type="scientific">Rhodopseudomonas julia</name>
    <dbReference type="NCBI Taxonomy" id="200617"/>
    <lineage>
        <taxon>Bacteria</taxon>
        <taxon>Pseudomonadati</taxon>
        <taxon>Pseudomonadota</taxon>
        <taxon>Alphaproteobacteria</taxon>
        <taxon>Hyphomicrobiales</taxon>
        <taxon>Nitrobacteraceae</taxon>
        <taxon>Rhodopseudomonas</taxon>
    </lineage>
</organism>
<dbReference type="SMART" id="SM00530">
    <property type="entry name" value="HTH_XRE"/>
    <property type="match status" value="1"/>
</dbReference>
<dbReference type="CDD" id="cd00093">
    <property type="entry name" value="HTH_XRE"/>
    <property type="match status" value="1"/>
</dbReference>
<dbReference type="Gene3D" id="1.10.260.40">
    <property type="entry name" value="lambda repressor-like DNA-binding domains"/>
    <property type="match status" value="1"/>
</dbReference>
<protein>
    <submittedName>
        <fullName evidence="3">Zn-dependent peptidase ImmA (M78 family)/transcriptional regulator with XRE-family HTH domain</fullName>
    </submittedName>
</protein>